<dbReference type="EMBL" id="SKBU01000031">
    <property type="protein sequence ID" value="TCJ14828.1"/>
    <property type="molecule type" value="Genomic_DNA"/>
</dbReference>
<comment type="caution">
    <text evidence="3">The sequence shown here is derived from an EMBL/GenBank/DDBJ whole genome shotgun (WGS) entry which is preliminary data.</text>
</comment>
<dbReference type="Gene3D" id="3.30.870.10">
    <property type="entry name" value="Endonuclease Chain A"/>
    <property type="match status" value="2"/>
</dbReference>
<feature type="region of interest" description="Disordered" evidence="1">
    <location>
        <begin position="477"/>
        <end position="497"/>
    </location>
</feature>
<name>A0A4R1BCY7_9ACTN</name>
<feature type="region of interest" description="Disordered" evidence="1">
    <location>
        <begin position="375"/>
        <end position="410"/>
    </location>
</feature>
<accession>A0A4R1BCY7</accession>
<dbReference type="Pfam" id="PF13091">
    <property type="entry name" value="PLDc_2"/>
    <property type="match status" value="2"/>
</dbReference>
<dbReference type="PROSITE" id="PS50035">
    <property type="entry name" value="PLD"/>
    <property type="match status" value="1"/>
</dbReference>
<proteinExistence type="predicted"/>
<reference evidence="3 4" key="1">
    <citation type="submission" date="2019-03" db="EMBL/GenBank/DDBJ databases">
        <title>Whole genome sequence of a novel Rubrobacter taiwanensis strain, isolated from Yellowstone National Park.</title>
        <authorList>
            <person name="Freed S."/>
            <person name="Ramaley R.F."/>
            <person name="Kyndt J.A."/>
        </authorList>
    </citation>
    <scope>NUCLEOTIDE SEQUENCE [LARGE SCALE GENOMIC DNA]</scope>
    <source>
        <strain evidence="3 4">Yellowstone</strain>
    </source>
</reference>
<dbReference type="RefSeq" id="WP_132692680.1">
    <property type="nucleotide sequence ID" value="NZ_SKBU01000031.1"/>
</dbReference>
<dbReference type="OrthoDB" id="9762009at2"/>
<evidence type="ECO:0000256" key="1">
    <source>
        <dbReference type="SAM" id="MobiDB-lite"/>
    </source>
</evidence>
<protein>
    <submittedName>
        <fullName evidence="3">Cardiolipin synthase B</fullName>
    </submittedName>
</protein>
<dbReference type="InterPro" id="IPR001736">
    <property type="entry name" value="PLipase_D/transphosphatidylase"/>
</dbReference>
<gene>
    <name evidence="3" type="ORF">E0L93_13895</name>
</gene>
<dbReference type="SUPFAM" id="SSF56024">
    <property type="entry name" value="Phospholipase D/nuclease"/>
    <property type="match status" value="2"/>
</dbReference>
<dbReference type="PANTHER" id="PTHR21248">
    <property type="entry name" value="CARDIOLIPIN SYNTHASE"/>
    <property type="match status" value="1"/>
</dbReference>
<dbReference type="CDD" id="cd09159">
    <property type="entry name" value="PLDc_ybhO_like_2"/>
    <property type="match status" value="1"/>
</dbReference>
<dbReference type="PANTHER" id="PTHR21248:SF22">
    <property type="entry name" value="PHOSPHOLIPASE D"/>
    <property type="match status" value="1"/>
</dbReference>
<evidence type="ECO:0000313" key="4">
    <source>
        <dbReference type="Proteomes" id="UP000295244"/>
    </source>
</evidence>
<dbReference type="GO" id="GO:0016020">
    <property type="term" value="C:membrane"/>
    <property type="evidence" value="ECO:0007669"/>
    <property type="project" value="TreeGrafter"/>
</dbReference>
<dbReference type="Proteomes" id="UP000295244">
    <property type="component" value="Unassembled WGS sequence"/>
</dbReference>
<dbReference type="InterPro" id="IPR025202">
    <property type="entry name" value="PLD-like_dom"/>
</dbReference>
<dbReference type="GO" id="GO:0008808">
    <property type="term" value="F:cardiolipin synthase activity"/>
    <property type="evidence" value="ECO:0007669"/>
    <property type="project" value="TreeGrafter"/>
</dbReference>
<sequence>MRLRGRTLAEAASSDRPDERLDRILARITDSPLRGGNRLTLLRDGPVTFDDWLKAIGRAERWVHLENYIFRADNTGRRFAEALCQKASEGVRVRVLVDWFGCLGVPRAFWQRLRDAGAEVRMVNPPAPGRLAGAVRRDHRKLLAVDGVYASTGGVCIGDDWLQTSPETGLTYRDTAVSVRGPAVADLERAFASLWDRTGDPLPGDERPAAGSIPAAGREAVRVVIQEPGKMRILRALEFLCAGVEERLWISDAYFVSVPVLNLALMSAARDGVDVRLLLPATNDLPWIGLLSRTGYRQLLEAGVSIWEYGGPMMHAKTTVADGWWSRIGSTNLNVGSLVANWELDLVAEDRDFGARMERMFEEDLANAREIQLVRTARRPKPEPERPISRSERRVQRGGPGSGSQATATLRRVGGVALQTSTTPVNTHERTINAAVGGALLGISVLGVRFPRLLSWPLAAAGSLAGASLLLRAARAGGEPGMSARSYRPRGKPAEDV</sequence>
<keyword evidence="4" id="KW-1185">Reference proteome</keyword>
<dbReference type="GO" id="GO:0032049">
    <property type="term" value="P:cardiolipin biosynthetic process"/>
    <property type="evidence" value="ECO:0007669"/>
    <property type="project" value="UniProtKB-ARBA"/>
</dbReference>
<feature type="domain" description="PLD phosphodiesterase" evidence="2">
    <location>
        <begin position="310"/>
        <end position="337"/>
    </location>
</feature>
<dbReference type="SMART" id="SM00155">
    <property type="entry name" value="PLDc"/>
    <property type="match status" value="2"/>
</dbReference>
<feature type="compositionally biased region" description="Basic and acidic residues" evidence="1">
    <location>
        <begin position="380"/>
        <end position="395"/>
    </location>
</feature>
<evidence type="ECO:0000313" key="3">
    <source>
        <dbReference type="EMBL" id="TCJ14828.1"/>
    </source>
</evidence>
<dbReference type="AlphaFoldDB" id="A0A4R1BCY7"/>
<organism evidence="3 4">
    <name type="scientific">Rubrobacter taiwanensis</name>
    <dbReference type="NCBI Taxonomy" id="185139"/>
    <lineage>
        <taxon>Bacteria</taxon>
        <taxon>Bacillati</taxon>
        <taxon>Actinomycetota</taxon>
        <taxon>Rubrobacteria</taxon>
        <taxon>Rubrobacterales</taxon>
        <taxon>Rubrobacteraceae</taxon>
        <taxon>Rubrobacter</taxon>
    </lineage>
</organism>
<evidence type="ECO:0000259" key="2">
    <source>
        <dbReference type="PROSITE" id="PS50035"/>
    </source>
</evidence>
<dbReference type="CDD" id="cd09110">
    <property type="entry name" value="PLDc_CLS_1"/>
    <property type="match status" value="1"/>
</dbReference>